<evidence type="ECO:0000259" key="2">
    <source>
        <dbReference type="Pfam" id="PF01266"/>
    </source>
</evidence>
<dbReference type="STRING" id="1247726.MIM_c30700"/>
<dbReference type="PANTHER" id="PTHR13847">
    <property type="entry name" value="SARCOSINE DEHYDROGENASE-RELATED"/>
    <property type="match status" value="1"/>
</dbReference>
<dbReference type="PATRIC" id="fig|1247726.3.peg.3379"/>
<name>W0PE25_ADVMD</name>
<dbReference type="Proteomes" id="UP000019095">
    <property type="component" value="Chromosome"/>
</dbReference>
<evidence type="ECO:0000256" key="1">
    <source>
        <dbReference type="ARBA" id="ARBA00023002"/>
    </source>
</evidence>
<dbReference type="AlphaFoldDB" id="W0PE25"/>
<protein>
    <submittedName>
        <fullName evidence="3">Putative FAD-dependent oxidoreductase</fullName>
    </submittedName>
</protein>
<dbReference type="InterPro" id="IPR036188">
    <property type="entry name" value="FAD/NAD-bd_sf"/>
</dbReference>
<dbReference type="EMBL" id="CP003915">
    <property type="protein sequence ID" value="AHG65134.1"/>
    <property type="molecule type" value="Genomic_DNA"/>
</dbReference>
<dbReference type="RefSeq" id="WP_025373795.1">
    <property type="nucleotide sequence ID" value="NZ_CP003915.1"/>
</dbReference>
<proteinExistence type="predicted"/>
<evidence type="ECO:0000313" key="4">
    <source>
        <dbReference type="Proteomes" id="UP000019095"/>
    </source>
</evidence>
<dbReference type="KEGG" id="amim:MIM_c30700"/>
<dbReference type="eggNOG" id="COG0665">
    <property type="taxonomic scope" value="Bacteria"/>
</dbReference>
<dbReference type="PANTHER" id="PTHR13847:SF287">
    <property type="entry name" value="FAD-DEPENDENT OXIDOREDUCTASE DOMAIN-CONTAINING PROTEIN 1"/>
    <property type="match status" value="1"/>
</dbReference>
<dbReference type="Gene3D" id="3.30.9.10">
    <property type="entry name" value="D-Amino Acid Oxidase, subunit A, domain 2"/>
    <property type="match status" value="1"/>
</dbReference>
<keyword evidence="4" id="KW-1185">Reference proteome</keyword>
<organism evidence="3 4">
    <name type="scientific">Advenella mimigardefordensis (strain DSM 17166 / LMG 22922 / DPN7)</name>
    <dbReference type="NCBI Taxonomy" id="1247726"/>
    <lineage>
        <taxon>Bacteria</taxon>
        <taxon>Pseudomonadati</taxon>
        <taxon>Pseudomonadota</taxon>
        <taxon>Betaproteobacteria</taxon>
        <taxon>Burkholderiales</taxon>
        <taxon>Alcaligenaceae</taxon>
    </lineage>
</organism>
<dbReference type="SUPFAM" id="SSF51905">
    <property type="entry name" value="FAD/NAD(P)-binding domain"/>
    <property type="match status" value="1"/>
</dbReference>
<evidence type="ECO:0000313" key="3">
    <source>
        <dbReference type="EMBL" id="AHG65134.1"/>
    </source>
</evidence>
<dbReference type="GO" id="GO:0032981">
    <property type="term" value="P:mitochondrial respiratory chain complex I assembly"/>
    <property type="evidence" value="ECO:0007669"/>
    <property type="project" value="TreeGrafter"/>
</dbReference>
<dbReference type="Pfam" id="PF01266">
    <property type="entry name" value="DAO"/>
    <property type="match status" value="1"/>
</dbReference>
<gene>
    <name evidence="3" type="ORF">MIM_c30700</name>
</gene>
<dbReference type="Gene3D" id="3.50.50.60">
    <property type="entry name" value="FAD/NAD(P)-binding domain"/>
    <property type="match status" value="1"/>
</dbReference>
<feature type="domain" description="FAD dependent oxidoreductase" evidence="2">
    <location>
        <begin position="9"/>
        <end position="361"/>
    </location>
</feature>
<keyword evidence="1" id="KW-0560">Oxidoreductase</keyword>
<dbReference type="OrthoDB" id="9815989at2"/>
<dbReference type="GO" id="GO:0016491">
    <property type="term" value="F:oxidoreductase activity"/>
    <property type="evidence" value="ECO:0007669"/>
    <property type="project" value="UniProtKB-KW"/>
</dbReference>
<dbReference type="InterPro" id="IPR006076">
    <property type="entry name" value="FAD-dep_OxRdtase"/>
</dbReference>
<reference evidence="3 4" key="1">
    <citation type="journal article" date="2014" name="Microbiology">
        <title>Unravelling the complete genome sequence of Advenella mimigardefordensis strain DPN7T and novel insights in the catabolism of the xenobiotic polythioester precursor 3,3'-dithiodipropionate.</title>
        <authorList>
            <person name="Wubbeler J.H."/>
            <person name="Hiessl S."/>
            <person name="Schuldes J."/>
            <person name="Thurmer A."/>
            <person name="Daniel R."/>
            <person name="Steinbuchel A."/>
        </authorList>
    </citation>
    <scope>NUCLEOTIDE SEQUENCE [LARGE SCALE GENOMIC DNA]</scope>
    <source>
        <strain evidence="4">DSM 17166 / LMG 22922 / DPN7</strain>
    </source>
</reference>
<dbReference type="GO" id="GO:0005737">
    <property type="term" value="C:cytoplasm"/>
    <property type="evidence" value="ECO:0007669"/>
    <property type="project" value="TreeGrafter"/>
</dbReference>
<accession>W0PE25</accession>
<sequence length="392" mass="42992">MPTHPHLFDVAIIGGGIIGSATAYYLMQQDPQLSVCVIEPDPGYELASALRSSGGCRVQFTGAENIAMSLYSIDFIKNFEHTMATATHPAPVDWVEGGYLFVVPPQDTANLERNARFQQSQGCTLDLLSPAELKDRFPAMYVDDLGAGVHTPHDGWCDPYGLLWGFRRKAIELGVQYIAERVVAADHDAVQAKSVTLGNGQIIRATSFVNATGAWSGDVAKLFNMSLPIVPVRRFEHYFTPGSHVGHLPYVKDTARLAFRSEGQGYSGGLVDGNVPRGYHFEVDHKNFEEVVWPAVAHRFPAFEAARCHRSWAGLYEVNELDGNPVIGAWNARLPNLYTVAGFSGHGMMHAPAAGRGIAELIIHGRFQSIDLSRLGYERVEQNAPYPEQGIL</sequence>
<dbReference type="HOGENOM" id="CLU_007884_4_4_4"/>